<dbReference type="PANTHER" id="PTHR30093:SF2">
    <property type="entry name" value="TYPE II SECRETION SYSTEM PROTEIN H"/>
    <property type="match status" value="1"/>
</dbReference>
<keyword evidence="1" id="KW-0812">Transmembrane</keyword>
<dbReference type="NCBIfam" id="TIGR02532">
    <property type="entry name" value="IV_pilin_GFxxxE"/>
    <property type="match status" value="1"/>
</dbReference>
<dbReference type="InterPro" id="IPR027558">
    <property type="entry name" value="Pre_pil_HX9DG_C"/>
</dbReference>
<feature type="domain" description="DUF1559" evidence="2">
    <location>
        <begin position="36"/>
        <end position="316"/>
    </location>
</feature>
<dbReference type="NCBIfam" id="TIGR04294">
    <property type="entry name" value="pre_pil_HX9DG"/>
    <property type="match status" value="1"/>
</dbReference>
<evidence type="ECO:0000256" key="1">
    <source>
        <dbReference type="SAM" id="Phobius"/>
    </source>
</evidence>
<keyword evidence="4" id="KW-1185">Reference proteome</keyword>
<dbReference type="KEGG" id="mff:MFFC18_09160"/>
<reference evidence="3 4" key="1">
    <citation type="submission" date="2019-08" db="EMBL/GenBank/DDBJ databases">
        <title>Deep-cultivation of Planctomycetes and their phenomic and genomic characterization uncovers novel biology.</title>
        <authorList>
            <person name="Wiegand S."/>
            <person name="Jogler M."/>
            <person name="Boedeker C."/>
            <person name="Pinto D."/>
            <person name="Vollmers J."/>
            <person name="Rivas-Marin E."/>
            <person name="Kohn T."/>
            <person name="Peeters S.H."/>
            <person name="Heuer A."/>
            <person name="Rast P."/>
            <person name="Oberbeckmann S."/>
            <person name="Bunk B."/>
            <person name="Jeske O."/>
            <person name="Meyerdierks A."/>
            <person name="Storesund J.E."/>
            <person name="Kallscheuer N."/>
            <person name="Luecker S."/>
            <person name="Lage O.M."/>
            <person name="Pohl T."/>
            <person name="Merkel B.J."/>
            <person name="Hornburger P."/>
            <person name="Mueller R.-W."/>
            <person name="Bruemmer F."/>
            <person name="Labrenz M."/>
            <person name="Spormann A.M."/>
            <person name="Op den Camp H."/>
            <person name="Overmann J."/>
            <person name="Amann R."/>
            <person name="Jetten M.S.M."/>
            <person name="Mascher T."/>
            <person name="Medema M.H."/>
            <person name="Devos D.P."/>
            <person name="Kaster A.-K."/>
            <person name="Ovreas L."/>
            <person name="Rohde M."/>
            <person name="Galperin M.Y."/>
            <person name="Jogler C."/>
        </authorList>
    </citation>
    <scope>NUCLEOTIDE SEQUENCE [LARGE SCALE GENOMIC DNA]</scope>
    <source>
        <strain evidence="3 4">FC18</strain>
    </source>
</reference>
<dbReference type="InterPro" id="IPR012902">
    <property type="entry name" value="N_methyl_site"/>
</dbReference>
<evidence type="ECO:0000313" key="3">
    <source>
        <dbReference type="EMBL" id="QEG21064.1"/>
    </source>
</evidence>
<dbReference type="EMBL" id="CP042912">
    <property type="protein sequence ID" value="QEG21064.1"/>
    <property type="molecule type" value="Genomic_DNA"/>
</dbReference>
<name>A0A5B9P4A3_9BACT</name>
<dbReference type="RefSeq" id="WP_075081907.1">
    <property type="nucleotide sequence ID" value="NZ_CP042912.1"/>
</dbReference>
<dbReference type="Pfam" id="PF07963">
    <property type="entry name" value="N_methyl"/>
    <property type="match status" value="1"/>
</dbReference>
<evidence type="ECO:0000313" key="4">
    <source>
        <dbReference type="Proteomes" id="UP000322214"/>
    </source>
</evidence>
<gene>
    <name evidence="3" type="ORF">MFFC18_09160</name>
</gene>
<dbReference type="Pfam" id="PF07596">
    <property type="entry name" value="SBP_bac_10"/>
    <property type="match status" value="1"/>
</dbReference>
<protein>
    <recommendedName>
        <fullName evidence="2">DUF1559 domain-containing protein</fullName>
    </recommendedName>
</protein>
<dbReference type="PANTHER" id="PTHR30093">
    <property type="entry name" value="GENERAL SECRETION PATHWAY PROTEIN G"/>
    <property type="match status" value="1"/>
</dbReference>
<feature type="transmembrane region" description="Helical" evidence="1">
    <location>
        <begin position="12"/>
        <end position="35"/>
    </location>
</feature>
<keyword evidence="1" id="KW-1133">Transmembrane helix</keyword>
<dbReference type="STRING" id="980251.GCA_001642875_02024"/>
<sequence length="335" mass="36019">MKTFSPKSRNAFTLVELLVVIAIIGILIGMLLPAVQAVREAARRTQCANRLRQIGLAIHNYESAHMQFPSAGQAKRGGTGSDAGQNVFFTPKGDLESFADASHSVQTYILPFIEENNIYQFYNLNYRYDISPTGPEAPTNQTAAKHAVKTFLCPSTSRSSQVDSEGYGFTDYSAPVTVAPGLSGDTNQPRFKCALNGDSKRKIGAVTDGTSNTICMAEDAGRADVATSGFMVIKTEAMDDGTSADRRSWAWADPDNAYNVDKLVNNNSYPVGGPPGCTWDIVNCGPNEETFSFHPGGANVVMCDGSVHFIQDNVDAPTFAALMSRNGGEVVSIKF</sequence>
<dbReference type="InterPro" id="IPR011453">
    <property type="entry name" value="DUF1559"/>
</dbReference>
<dbReference type="Gene3D" id="3.30.700.10">
    <property type="entry name" value="Glycoprotein, Type 4 Pilin"/>
    <property type="match status" value="1"/>
</dbReference>
<dbReference type="AlphaFoldDB" id="A0A5B9P4A3"/>
<keyword evidence="1" id="KW-0472">Membrane</keyword>
<evidence type="ECO:0000259" key="2">
    <source>
        <dbReference type="Pfam" id="PF07596"/>
    </source>
</evidence>
<proteinExistence type="predicted"/>
<accession>A0A5B9P4A3</accession>
<organism evidence="3 4">
    <name type="scientific">Mariniblastus fucicola</name>
    <dbReference type="NCBI Taxonomy" id="980251"/>
    <lineage>
        <taxon>Bacteria</taxon>
        <taxon>Pseudomonadati</taxon>
        <taxon>Planctomycetota</taxon>
        <taxon>Planctomycetia</taxon>
        <taxon>Pirellulales</taxon>
        <taxon>Pirellulaceae</taxon>
        <taxon>Mariniblastus</taxon>
    </lineage>
</organism>
<dbReference type="SUPFAM" id="SSF54523">
    <property type="entry name" value="Pili subunits"/>
    <property type="match status" value="1"/>
</dbReference>
<dbReference type="Proteomes" id="UP000322214">
    <property type="component" value="Chromosome"/>
</dbReference>
<dbReference type="InterPro" id="IPR045584">
    <property type="entry name" value="Pilin-like"/>
</dbReference>